<dbReference type="EMBL" id="JAZGQL010000040">
    <property type="protein sequence ID" value="MEE6311975.1"/>
    <property type="molecule type" value="Genomic_DNA"/>
</dbReference>
<protein>
    <submittedName>
        <fullName evidence="2">Uncharacterized protein</fullName>
    </submittedName>
</protein>
<keyword evidence="1" id="KW-0732">Signal</keyword>
<evidence type="ECO:0000313" key="3">
    <source>
        <dbReference type="Proteomes" id="UP001339911"/>
    </source>
</evidence>
<evidence type="ECO:0000256" key="1">
    <source>
        <dbReference type="SAM" id="SignalP"/>
    </source>
</evidence>
<dbReference type="Proteomes" id="UP001339911">
    <property type="component" value="Unassembled WGS sequence"/>
</dbReference>
<name>A0ABU7SPS5_9ACTN</name>
<accession>A0ABU7SPS5</accession>
<dbReference type="RefSeq" id="WP_331211858.1">
    <property type="nucleotide sequence ID" value="NZ_JAZGQL010000040.1"/>
</dbReference>
<evidence type="ECO:0000313" key="2">
    <source>
        <dbReference type="EMBL" id="MEE6311975.1"/>
    </source>
</evidence>
<proteinExistence type="predicted"/>
<keyword evidence="3" id="KW-1185">Reference proteome</keyword>
<comment type="caution">
    <text evidence="2">The sequence shown here is derived from an EMBL/GenBank/DDBJ whole genome shotgun (WGS) entry which is preliminary data.</text>
</comment>
<dbReference type="PROSITE" id="PS51257">
    <property type="entry name" value="PROKAR_LIPOPROTEIN"/>
    <property type="match status" value="1"/>
</dbReference>
<reference evidence="2 3" key="1">
    <citation type="submission" date="2024-01" db="EMBL/GenBank/DDBJ databases">
        <title>Genome insights into Plantactinospora veratri sp. nov.</title>
        <authorList>
            <person name="Wang L."/>
        </authorList>
    </citation>
    <scope>NUCLEOTIDE SEQUENCE [LARGE SCALE GENOMIC DNA]</scope>
    <source>
        <strain evidence="2 3">NEAU-FHS4</strain>
    </source>
</reference>
<organism evidence="2 3">
    <name type="scientific">Plantactinospora veratri</name>
    <dbReference type="NCBI Taxonomy" id="1436122"/>
    <lineage>
        <taxon>Bacteria</taxon>
        <taxon>Bacillati</taxon>
        <taxon>Actinomycetota</taxon>
        <taxon>Actinomycetes</taxon>
        <taxon>Micromonosporales</taxon>
        <taxon>Micromonosporaceae</taxon>
        <taxon>Plantactinospora</taxon>
    </lineage>
</organism>
<dbReference type="InterPro" id="IPR036278">
    <property type="entry name" value="Sialidase_sf"/>
</dbReference>
<feature type="chain" id="PRO_5047535230" evidence="1">
    <location>
        <begin position="31"/>
        <end position="418"/>
    </location>
</feature>
<dbReference type="SUPFAM" id="SSF50939">
    <property type="entry name" value="Sialidases"/>
    <property type="match status" value="1"/>
</dbReference>
<feature type="signal peptide" evidence="1">
    <location>
        <begin position="1"/>
        <end position="30"/>
    </location>
</feature>
<sequence>MWIRRPRARRRPGRLRRPGAAALLCLVLVAAGCDRPQEEPDAALTARWQPVTLPAPSGMSGRLMIRDIATCAGRWYVVGALANAEDGVRDADTRPVAWTSPDGRSWTSLRLTPRTYYGERSVLYSVACADGGAAVIGAKRGGAHANPRVSTWRQVPDGSLVEVSAPFELYGGPQAMDVARIGAGPQGWLIAGNRMSGAAVWLSPDAARFEILEAAPGLANDGGGETWAFEGIATAPGWLLVGGIVRAGRTDRDPLAWTSPDGRRWQRLDLPFTDEYEELQRVVLLGGTPVAVGLRGGAFGAWRGAASSAGVTSAAPPSAGWSAVGRFGTAGQGGVPRVRALTTAGNRLLAATSNGSEHGLWSSDDAGSTWRVVTAPVRMPAGVYQDVVVRADEARILLAVDDGERGGLWITDALSSGE</sequence>
<gene>
    <name evidence="2" type="ORF">V1634_34710</name>
</gene>